<proteinExistence type="predicted"/>
<evidence type="ECO:0000313" key="2">
    <source>
        <dbReference type="Proteomes" id="UP001064048"/>
    </source>
</evidence>
<protein>
    <submittedName>
        <fullName evidence="1">Uncharacterized protein</fullName>
    </submittedName>
</protein>
<sequence>MSAEKRPASPEKAEESDSDAWIGPMPSEAAISKPKKRKVLEFESLYLENLPSSETYERSYMHRDVVSHIVVTKTDFVITARGGHRVCEALPLPPQHHQRHCSQQHGNTIVYGIPGEDTQSL</sequence>
<reference evidence="1 2" key="1">
    <citation type="journal article" date="2022" name="Genome Biol. Evol.">
        <title>The Spruce Budworm Genome: Reconstructing the Evolutionary History of Antifreeze Proteins.</title>
        <authorList>
            <person name="Beliveau C."/>
            <person name="Gagne P."/>
            <person name="Picq S."/>
            <person name="Vernygora O."/>
            <person name="Keeling C.I."/>
            <person name="Pinkney K."/>
            <person name="Doucet D."/>
            <person name="Wen F."/>
            <person name="Johnston J.S."/>
            <person name="Maaroufi H."/>
            <person name="Boyle B."/>
            <person name="Laroche J."/>
            <person name="Dewar K."/>
            <person name="Juretic N."/>
            <person name="Blackburn G."/>
            <person name="Nisole A."/>
            <person name="Brunet B."/>
            <person name="Brandao M."/>
            <person name="Lumley L."/>
            <person name="Duan J."/>
            <person name="Quan G."/>
            <person name="Lucarotti C.J."/>
            <person name="Roe A.D."/>
            <person name="Sperling F.A.H."/>
            <person name="Levesque R.C."/>
            <person name="Cusson M."/>
        </authorList>
    </citation>
    <scope>NUCLEOTIDE SEQUENCE [LARGE SCALE GENOMIC DNA]</scope>
    <source>
        <strain evidence="1">Glfc:IPQL:Cfum</strain>
    </source>
</reference>
<comment type="caution">
    <text evidence="1">The sequence shown here is derived from an EMBL/GenBank/DDBJ whole genome shotgun (WGS) entry which is preliminary data.</text>
</comment>
<dbReference type="Proteomes" id="UP001064048">
    <property type="component" value="Chromosome 14"/>
</dbReference>
<name>A0ACC0J612_CHOFU</name>
<organism evidence="1 2">
    <name type="scientific">Choristoneura fumiferana</name>
    <name type="common">Spruce budworm moth</name>
    <name type="synonym">Archips fumiferana</name>
    <dbReference type="NCBI Taxonomy" id="7141"/>
    <lineage>
        <taxon>Eukaryota</taxon>
        <taxon>Metazoa</taxon>
        <taxon>Ecdysozoa</taxon>
        <taxon>Arthropoda</taxon>
        <taxon>Hexapoda</taxon>
        <taxon>Insecta</taxon>
        <taxon>Pterygota</taxon>
        <taxon>Neoptera</taxon>
        <taxon>Endopterygota</taxon>
        <taxon>Lepidoptera</taxon>
        <taxon>Glossata</taxon>
        <taxon>Ditrysia</taxon>
        <taxon>Tortricoidea</taxon>
        <taxon>Tortricidae</taxon>
        <taxon>Tortricinae</taxon>
        <taxon>Choristoneura</taxon>
    </lineage>
</organism>
<dbReference type="EMBL" id="CM046114">
    <property type="protein sequence ID" value="KAI8419748.1"/>
    <property type="molecule type" value="Genomic_DNA"/>
</dbReference>
<gene>
    <name evidence="1" type="ORF">MSG28_008424</name>
</gene>
<evidence type="ECO:0000313" key="1">
    <source>
        <dbReference type="EMBL" id="KAI8419748.1"/>
    </source>
</evidence>
<keyword evidence="2" id="KW-1185">Reference proteome</keyword>
<accession>A0ACC0J612</accession>